<dbReference type="Proteomes" id="UP001216390">
    <property type="component" value="Chromosome"/>
</dbReference>
<evidence type="ECO:0000313" key="2">
    <source>
        <dbReference type="Proteomes" id="UP001216390"/>
    </source>
</evidence>
<dbReference type="AlphaFoldDB" id="A0AAF0BWY1"/>
<name>A0AAF0BWY1_9ACTN</name>
<dbReference type="KEGG" id="ima:PO878_04530"/>
<accession>A0AAF0BWY1</accession>
<proteinExistence type="predicted"/>
<dbReference type="RefSeq" id="WP_272737506.1">
    <property type="nucleotide sequence ID" value="NZ_CP116942.1"/>
</dbReference>
<sequence length="78" mass="8548">MTAGLMRLLTFADEPLHGLHELAPRVVGSMVRADRVHVVRSLEDPQVEVVDRSAPIMPAVGLDEDRVGAVVTYIEELT</sequence>
<reference evidence="1" key="1">
    <citation type="submission" date="2023-01" db="EMBL/GenBank/DDBJ databases">
        <title>The diversity of Class Acidimicrobiia in South China Sea sediment environments and the proposal of Iamia marina sp. nov., a novel species of the genus Iamia.</title>
        <authorList>
            <person name="He Y."/>
            <person name="Tian X."/>
        </authorList>
    </citation>
    <scope>NUCLEOTIDE SEQUENCE</scope>
    <source>
        <strain evidence="1">DSM 19957</strain>
    </source>
</reference>
<gene>
    <name evidence="1" type="ORF">PO878_04530</name>
</gene>
<evidence type="ECO:0000313" key="1">
    <source>
        <dbReference type="EMBL" id="WCO67989.1"/>
    </source>
</evidence>
<organism evidence="1 2">
    <name type="scientific">Iamia majanohamensis</name>
    <dbReference type="NCBI Taxonomy" id="467976"/>
    <lineage>
        <taxon>Bacteria</taxon>
        <taxon>Bacillati</taxon>
        <taxon>Actinomycetota</taxon>
        <taxon>Acidimicrobiia</taxon>
        <taxon>Acidimicrobiales</taxon>
        <taxon>Iamiaceae</taxon>
        <taxon>Iamia</taxon>
    </lineage>
</organism>
<keyword evidence="2" id="KW-1185">Reference proteome</keyword>
<dbReference type="EMBL" id="CP116942">
    <property type="protein sequence ID" value="WCO67989.1"/>
    <property type="molecule type" value="Genomic_DNA"/>
</dbReference>
<protein>
    <submittedName>
        <fullName evidence="1">Uncharacterized protein</fullName>
    </submittedName>
</protein>